<protein>
    <submittedName>
        <fullName evidence="1">Uncharacterized protein</fullName>
    </submittedName>
</protein>
<accession>A0A6C0ITY3</accession>
<name>A0A6C0ITY3_9ZZZZ</name>
<reference evidence="1" key="1">
    <citation type="journal article" date="2020" name="Nature">
        <title>Giant virus diversity and host interactions through global metagenomics.</title>
        <authorList>
            <person name="Schulz F."/>
            <person name="Roux S."/>
            <person name="Paez-Espino D."/>
            <person name="Jungbluth S."/>
            <person name="Walsh D.A."/>
            <person name="Denef V.J."/>
            <person name="McMahon K.D."/>
            <person name="Konstantinidis K.T."/>
            <person name="Eloe-Fadrosh E.A."/>
            <person name="Kyrpides N.C."/>
            <person name="Woyke T."/>
        </authorList>
    </citation>
    <scope>NUCLEOTIDE SEQUENCE</scope>
    <source>
        <strain evidence="1">GVMAG-M-3300024301-20</strain>
    </source>
</reference>
<sequence length="468" mass="52015">MSTAFYPTNMRSMPSGGVNHGSTLQNIPYRSWKGTGGFSNPVGITASHIRPLTNKDPGNIFPTGFGLPRPIKHFRKGTIIHTLLNNYMLADTEKDLIDYNVNRLVKSSTGSSLGGGSGGTGLISQLNDMPGSFIVKENTIVSTGNPDESCKTCQGVGLVSSWMPIKNLTEKPQPNVENPLLCCNQQRKARQRVLPTSTNVKKNYYQTTYMYLYNRCQTFQQREFNFVTGPVDQNVLNLFLKYPNITAKLIEYSKPGDPLSLYNQYVAQCNPNFTIQKGAEIAFVNNLTKYLLDNGLITEEQSLIITGQTPLSITTYFDILKSILTNKEYNLIVEYYYNIASNPYNGAYISGPTNPKGCSQVYYKPNNPQYAKQGAVSSSTRMLKLNVDTITTNASSRSKRITYPTANQLDRGNNPSIPFILKAKPNQSCNPQVYSGNPFFFQGQPPKKNICSKNNSDIYGPSNNVFNI</sequence>
<dbReference type="EMBL" id="MN740250">
    <property type="protein sequence ID" value="QHT96020.1"/>
    <property type="molecule type" value="Genomic_DNA"/>
</dbReference>
<organism evidence="1">
    <name type="scientific">viral metagenome</name>
    <dbReference type="NCBI Taxonomy" id="1070528"/>
    <lineage>
        <taxon>unclassified sequences</taxon>
        <taxon>metagenomes</taxon>
        <taxon>organismal metagenomes</taxon>
    </lineage>
</organism>
<proteinExistence type="predicted"/>
<evidence type="ECO:0000313" key="1">
    <source>
        <dbReference type="EMBL" id="QHT96020.1"/>
    </source>
</evidence>
<dbReference type="AlphaFoldDB" id="A0A6C0ITY3"/>